<evidence type="ECO:0000313" key="1">
    <source>
        <dbReference type="EMBL" id="GAG77038.1"/>
    </source>
</evidence>
<sequence>MGIVAEKGKTFHCQVKGCNFRSKSLTSIKKHYSKVGHTLKKKPPKKHLTHRKLTDKGLLDGVQTDDFEAALAIVTILKNPWQMRQMVDEMLEDVFKKKR</sequence>
<gene>
    <name evidence="1" type="ORF">S01H4_25447</name>
</gene>
<dbReference type="EMBL" id="BART01012108">
    <property type="protein sequence ID" value="GAG77038.1"/>
    <property type="molecule type" value="Genomic_DNA"/>
</dbReference>
<name>X1AY57_9ZZZZ</name>
<organism evidence="1">
    <name type="scientific">marine sediment metagenome</name>
    <dbReference type="NCBI Taxonomy" id="412755"/>
    <lineage>
        <taxon>unclassified sequences</taxon>
        <taxon>metagenomes</taxon>
        <taxon>ecological metagenomes</taxon>
    </lineage>
</organism>
<protein>
    <submittedName>
        <fullName evidence="1">Uncharacterized protein</fullName>
    </submittedName>
</protein>
<reference evidence="1" key="1">
    <citation type="journal article" date="2014" name="Front. Microbiol.">
        <title>High frequency of phylogenetically diverse reductive dehalogenase-homologous genes in deep subseafloor sedimentary metagenomes.</title>
        <authorList>
            <person name="Kawai M."/>
            <person name="Futagami T."/>
            <person name="Toyoda A."/>
            <person name="Takaki Y."/>
            <person name="Nishi S."/>
            <person name="Hori S."/>
            <person name="Arai W."/>
            <person name="Tsubouchi T."/>
            <person name="Morono Y."/>
            <person name="Uchiyama I."/>
            <person name="Ito T."/>
            <person name="Fujiyama A."/>
            <person name="Inagaki F."/>
            <person name="Takami H."/>
        </authorList>
    </citation>
    <scope>NUCLEOTIDE SEQUENCE</scope>
    <source>
        <strain evidence="1">Expedition CK06-06</strain>
    </source>
</reference>
<dbReference type="AlphaFoldDB" id="X1AY57"/>
<proteinExistence type="predicted"/>
<comment type="caution">
    <text evidence="1">The sequence shown here is derived from an EMBL/GenBank/DDBJ whole genome shotgun (WGS) entry which is preliminary data.</text>
</comment>
<accession>X1AY57</accession>